<sequence>MTRYVLTVDPGLKDVRAADHLLQALAAGLALPEDTFGCTHLVRDERPRVALSFAVRSPDVSGAVRERLTAKGYAVLDGAPDGAGRAVLYPGAAGLTGTLPVAELLARSAIDRVTVLGAADPPAPHTAVVTRDHVRPQWHDGELVLTVMPAAGGTLTPFEVPDPTPCCADH</sequence>
<proteinExistence type="predicted"/>
<evidence type="ECO:0000313" key="2">
    <source>
        <dbReference type="Proteomes" id="UP001589709"/>
    </source>
</evidence>
<dbReference type="RefSeq" id="WP_381350663.1">
    <property type="nucleotide sequence ID" value="NZ_JBHMCY010000106.1"/>
</dbReference>
<comment type="caution">
    <text evidence="1">The sequence shown here is derived from an EMBL/GenBank/DDBJ whole genome shotgun (WGS) entry which is preliminary data.</text>
</comment>
<evidence type="ECO:0000313" key="1">
    <source>
        <dbReference type="EMBL" id="MFB9467420.1"/>
    </source>
</evidence>
<organism evidence="1 2">
    <name type="scientific">Streptomyces cinereospinus</name>
    <dbReference type="NCBI Taxonomy" id="285561"/>
    <lineage>
        <taxon>Bacteria</taxon>
        <taxon>Bacillati</taxon>
        <taxon>Actinomycetota</taxon>
        <taxon>Actinomycetes</taxon>
        <taxon>Kitasatosporales</taxon>
        <taxon>Streptomycetaceae</taxon>
        <taxon>Streptomyces</taxon>
    </lineage>
</organism>
<protein>
    <recommendedName>
        <fullName evidence="3">Universal stress protein</fullName>
    </recommendedName>
</protein>
<name>A0ABV5NAU6_9ACTN</name>
<keyword evidence="2" id="KW-1185">Reference proteome</keyword>
<reference evidence="1 2" key="1">
    <citation type="submission" date="2024-09" db="EMBL/GenBank/DDBJ databases">
        <authorList>
            <person name="Sun Q."/>
            <person name="Mori K."/>
        </authorList>
    </citation>
    <scope>NUCLEOTIDE SEQUENCE [LARGE SCALE GENOMIC DNA]</scope>
    <source>
        <strain evidence="1 2">JCM 6917</strain>
    </source>
</reference>
<gene>
    <name evidence="1" type="ORF">ACFF45_33230</name>
</gene>
<accession>A0ABV5NAU6</accession>
<dbReference type="Proteomes" id="UP001589709">
    <property type="component" value="Unassembled WGS sequence"/>
</dbReference>
<dbReference type="EMBL" id="JBHMCY010000106">
    <property type="protein sequence ID" value="MFB9467420.1"/>
    <property type="molecule type" value="Genomic_DNA"/>
</dbReference>
<evidence type="ECO:0008006" key="3">
    <source>
        <dbReference type="Google" id="ProtNLM"/>
    </source>
</evidence>